<gene>
    <name evidence="2" type="ORF">BSL78_12196</name>
</gene>
<feature type="compositionally biased region" description="Basic and acidic residues" evidence="1">
    <location>
        <begin position="149"/>
        <end position="161"/>
    </location>
</feature>
<feature type="region of interest" description="Disordered" evidence="1">
    <location>
        <begin position="53"/>
        <end position="83"/>
    </location>
</feature>
<reference evidence="2 3" key="1">
    <citation type="journal article" date="2017" name="PLoS Biol.">
        <title>The sea cucumber genome provides insights into morphological evolution and visceral regeneration.</title>
        <authorList>
            <person name="Zhang X."/>
            <person name="Sun L."/>
            <person name="Yuan J."/>
            <person name="Sun Y."/>
            <person name="Gao Y."/>
            <person name="Zhang L."/>
            <person name="Li S."/>
            <person name="Dai H."/>
            <person name="Hamel J.F."/>
            <person name="Liu C."/>
            <person name="Yu Y."/>
            <person name="Liu S."/>
            <person name="Lin W."/>
            <person name="Guo K."/>
            <person name="Jin S."/>
            <person name="Xu P."/>
            <person name="Storey K.B."/>
            <person name="Huan P."/>
            <person name="Zhang T."/>
            <person name="Zhou Y."/>
            <person name="Zhang J."/>
            <person name="Lin C."/>
            <person name="Li X."/>
            <person name="Xing L."/>
            <person name="Huo D."/>
            <person name="Sun M."/>
            <person name="Wang L."/>
            <person name="Mercier A."/>
            <person name="Li F."/>
            <person name="Yang H."/>
            <person name="Xiang J."/>
        </authorList>
    </citation>
    <scope>NUCLEOTIDE SEQUENCE [LARGE SCALE GENOMIC DNA]</scope>
    <source>
        <strain evidence="2">Shaxun</strain>
        <tissue evidence="2">Muscle</tissue>
    </source>
</reference>
<feature type="region of interest" description="Disordered" evidence="1">
    <location>
        <begin position="99"/>
        <end position="191"/>
    </location>
</feature>
<dbReference type="GO" id="GO:0003725">
    <property type="term" value="F:double-stranded RNA binding"/>
    <property type="evidence" value="ECO:0007669"/>
    <property type="project" value="InterPro"/>
</dbReference>
<dbReference type="GO" id="GO:0005730">
    <property type="term" value="C:nucleolus"/>
    <property type="evidence" value="ECO:0007669"/>
    <property type="project" value="TreeGrafter"/>
</dbReference>
<dbReference type="PANTHER" id="PTHR13507">
    <property type="entry name" value="PRKR-INTERACTING PROTEIN 1"/>
    <property type="match status" value="1"/>
</dbReference>
<keyword evidence="3" id="KW-1185">Reference proteome</keyword>
<name>A0A2G8KSB3_STIJA</name>
<feature type="compositionally biased region" description="Basic and acidic residues" evidence="1">
    <location>
        <begin position="102"/>
        <end position="128"/>
    </location>
</feature>
<dbReference type="GO" id="GO:0004860">
    <property type="term" value="F:protein kinase inhibitor activity"/>
    <property type="evidence" value="ECO:0007669"/>
    <property type="project" value="TreeGrafter"/>
</dbReference>
<dbReference type="EMBL" id="MRZV01000399">
    <property type="protein sequence ID" value="PIK50896.1"/>
    <property type="molecule type" value="Genomic_DNA"/>
</dbReference>
<dbReference type="Pfam" id="PF06658">
    <property type="entry name" value="DUF1168"/>
    <property type="match status" value="1"/>
</dbReference>
<evidence type="ECO:0000313" key="3">
    <source>
        <dbReference type="Proteomes" id="UP000230750"/>
    </source>
</evidence>
<sequence length="191" mass="22156">MAADHENGKQTENKKHFHKKNDKPLVLPKSFADKQRVHLEKLMNNMEKPVFIPEKLKNRTPRAPPEFVRDVMGSSAGAGSGEFHVYRGYRRREMARQAFLDSSHEKEEKDAKFQEKLEKNKQKAEDRTAKKRAKRQRRKQKQLAKKQKMQKEEEGEQKDSESSDSVDDNDDGVKEEKDDDAEANCFVIGGK</sequence>
<feature type="region of interest" description="Disordered" evidence="1">
    <location>
        <begin position="1"/>
        <end position="30"/>
    </location>
</feature>
<proteinExistence type="predicted"/>
<dbReference type="OrthoDB" id="10067079at2759"/>
<feature type="compositionally biased region" description="Basic and acidic residues" evidence="1">
    <location>
        <begin position="1"/>
        <end position="14"/>
    </location>
</feature>
<accession>A0A2G8KSB3</accession>
<protein>
    <submittedName>
        <fullName evidence="2">Putative PRKR-interacting protein 1-like</fullName>
    </submittedName>
</protein>
<dbReference type="STRING" id="307972.A0A2G8KSB3"/>
<dbReference type="PANTHER" id="PTHR13507:SF0">
    <property type="entry name" value="PRKR-INTERACTING PROTEIN 1"/>
    <property type="match status" value="1"/>
</dbReference>
<dbReference type="GO" id="GO:0019901">
    <property type="term" value="F:protein kinase binding"/>
    <property type="evidence" value="ECO:0007669"/>
    <property type="project" value="TreeGrafter"/>
</dbReference>
<feature type="compositionally biased region" description="Basic residues" evidence="1">
    <location>
        <begin position="129"/>
        <end position="148"/>
    </location>
</feature>
<evidence type="ECO:0000256" key="1">
    <source>
        <dbReference type="SAM" id="MobiDB-lite"/>
    </source>
</evidence>
<evidence type="ECO:0000313" key="2">
    <source>
        <dbReference type="EMBL" id="PIK50896.1"/>
    </source>
</evidence>
<organism evidence="2 3">
    <name type="scientific">Stichopus japonicus</name>
    <name type="common">Sea cucumber</name>
    <dbReference type="NCBI Taxonomy" id="307972"/>
    <lineage>
        <taxon>Eukaryota</taxon>
        <taxon>Metazoa</taxon>
        <taxon>Echinodermata</taxon>
        <taxon>Eleutherozoa</taxon>
        <taxon>Echinozoa</taxon>
        <taxon>Holothuroidea</taxon>
        <taxon>Aspidochirotacea</taxon>
        <taxon>Aspidochirotida</taxon>
        <taxon>Stichopodidae</taxon>
        <taxon>Apostichopus</taxon>
    </lineage>
</organism>
<dbReference type="InterPro" id="IPR009548">
    <property type="entry name" value="Prkrip1"/>
</dbReference>
<dbReference type="Proteomes" id="UP000230750">
    <property type="component" value="Unassembled WGS sequence"/>
</dbReference>
<comment type="caution">
    <text evidence="2">The sequence shown here is derived from an EMBL/GenBank/DDBJ whole genome shotgun (WGS) entry which is preliminary data.</text>
</comment>
<dbReference type="AlphaFoldDB" id="A0A2G8KSB3"/>